<accession>A0A927CHR5</accession>
<feature type="transmembrane region" description="Helical" evidence="12">
    <location>
        <begin position="39"/>
        <end position="60"/>
    </location>
</feature>
<feature type="binding site" evidence="11">
    <location>
        <position position="475"/>
    </location>
    <ligand>
        <name>Mn(2+)</name>
        <dbReference type="ChEBI" id="CHEBI:29035"/>
    </ligand>
</feature>
<evidence type="ECO:0000313" key="15">
    <source>
        <dbReference type="Proteomes" id="UP000639396"/>
    </source>
</evidence>
<dbReference type="InterPro" id="IPR050448">
    <property type="entry name" value="OpgB/LTA_synthase_biosynth"/>
</dbReference>
<dbReference type="AlphaFoldDB" id="A0A927CHR5"/>
<dbReference type="PIRSF" id="PIRSF005091">
    <property type="entry name" value="Mmb_sulf_HI1246"/>
    <property type="match status" value="1"/>
</dbReference>
<keyword evidence="15" id="KW-1185">Reference proteome</keyword>
<feature type="binding site" evidence="11">
    <location>
        <position position="297"/>
    </location>
    <ligand>
        <name>Mn(2+)</name>
        <dbReference type="ChEBI" id="CHEBI:29035"/>
    </ligand>
</feature>
<protein>
    <submittedName>
        <fullName evidence="14">LTA synthase family protein</fullName>
    </submittedName>
</protein>
<dbReference type="CDD" id="cd16015">
    <property type="entry name" value="LTA_synthase"/>
    <property type="match status" value="1"/>
</dbReference>
<dbReference type="GO" id="GO:0005886">
    <property type="term" value="C:plasma membrane"/>
    <property type="evidence" value="ECO:0007669"/>
    <property type="project" value="UniProtKB-SubCell"/>
</dbReference>
<dbReference type="Pfam" id="PF00884">
    <property type="entry name" value="Sulfatase"/>
    <property type="match status" value="1"/>
</dbReference>
<feature type="transmembrane region" description="Helical" evidence="12">
    <location>
        <begin position="121"/>
        <end position="137"/>
    </location>
</feature>
<dbReference type="GO" id="GO:0046872">
    <property type="term" value="F:metal ion binding"/>
    <property type="evidence" value="ECO:0007669"/>
    <property type="project" value="UniProtKB-KW"/>
</dbReference>
<name>A0A927CHR5_9BACL</name>
<reference evidence="14" key="1">
    <citation type="submission" date="2020-09" db="EMBL/GenBank/DDBJ databases">
        <title>A novel bacterium of genus Paenibacillus, isolated from South China Sea.</title>
        <authorList>
            <person name="Huang H."/>
            <person name="Mo K."/>
            <person name="Hu Y."/>
        </authorList>
    </citation>
    <scope>NUCLEOTIDE SEQUENCE</scope>
    <source>
        <strain evidence="14">IB182363</strain>
    </source>
</reference>
<evidence type="ECO:0000256" key="6">
    <source>
        <dbReference type="ARBA" id="ARBA00022989"/>
    </source>
</evidence>
<dbReference type="InterPro" id="IPR017850">
    <property type="entry name" value="Alkaline_phosphatase_core_sf"/>
</dbReference>
<comment type="pathway">
    <text evidence="2">Cell wall biogenesis; lipoteichoic acid biosynthesis.</text>
</comment>
<comment type="caution">
    <text evidence="14">The sequence shown here is derived from an EMBL/GenBank/DDBJ whole genome shotgun (WGS) entry which is preliminary data.</text>
</comment>
<organism evidence="14 15">
    <name type="scientific">Paenibacillus oceani</name>
    <dbReference type="NCBI Taxonomy" id="2772510"/>
    <lineage>
        <taxon>Bacteria</taxon>
        <taxon>Bacillati</taxon>
        <taxon>Bacillota</taxon>
        <taxon>Bacilli</taxon>
        <taxon>Bacillales</taxon>
        <taxon>Paenibacillaceae</taxon>
        <taxon>Paenibacillus</taxon>
    </lineage>
</organism>
<feature type="active site" evidence="9">
    <location>
        <position position="297"/>
    </location>
</feature>
<comment type="subcellular location">
    <subcellularLocation>
        <location evidence="1">Cell membrane</location>
        <topology evidence="1">Multi-pass membrane protein</topology>
    </subcellularLocation>
</comment>
<keyword evidence="10" id="KW-0479">Metal-binding</keyword>
<dbReference type="InterPro" id="IPR012160">
    <property type="entry name" value="LtaS-like"/>
</dbReference>
<evidence type="ECO:0000256" key="7">
    <source>
        <dbReference type="ARBA" id="ARBA00023136"/>
    </source>
</evidence>
<keyword evidence="7 8" id="KW-0472">Membrane</keyword>
<dbReference type="Proteomes" id="UP000639396">
    <property type="component" value="Unassembled WGS sequence"/>
</dbReference>
<keyword evidence="10" id="KW-0464">Manganese</keyword>
<evidence type="ECO:0000256" key="8">
    <source>
        <dbReference type="PIRNR" id="PIRNR005091"/>
    </source>
</evidence>
<feature type="binding site" evidence="11">
    <location>
        <position position="255"/>
    </location>
    <ligand>
        <name>Mn(2+)</name>
        <dbReference type="ChEBI" id="CHEBI:29035"/>
    </ligand>
</feature>
<feature type="domain" description="Sulfatase N-terminal" evidence="13">
    <location>
        <begin position="247"/>
        <end position="539"/>
    </location>
</feature>
<sequence length="633" mass="71163">MRIGGAAPVWWRSTFFRMSLLLWMKLIALRLFIYEKIDWSGAALDMASVVVLAGLVELFMPLRGKKAAFWSLNIVVSLILLSATLYYTHFGSIVTYTSLYGLKQIMQVSSSVKKSMHPENFIFFADMLLAAIAWLIFRRRRLDVWSGLSLRKASMTAVVVVAVAISALSIRAEGKVRNEMIRAEQLGFFNYQSAFAWDSWENSRTTQFADIGQAAGVIEAVQSKFPYRGADAAEGVQPKLFGSQKGKNLIVVQMESMQNFTIGYEIGGRPLTPVLNELVRESYHFTNVYQQIGQGNTSDAEFIFNTSLYPAGTIPMSTGFGNRELPSFPKLLKQEGYESVTFHVNDVRFWDRDKLYPALGFDRYFDKPFFTGDPFNAFGASDEELFRTGIRQLAEVNERGVPFYAQFITASNHHPFVVPEDRNQLPLSLETYQDTQVGAYLQSVHYADYALGTLINGLKEAGLWDSTMLVLYGDHSGLKPQYNDPDEVSSQLGIPYHPYVTRFNVPFIVRVPGQTEGESIGQAGGQLDMMPTVANLLGIPLQERGYVHFGQDLLNIERNVFGIRYFLPTGSFVNDDILFIPGEGFADGSAVDLDTLEPVADLTPYKKDYYYALALMQMSDEYMKLLPRREGAN</sequence>
<dbReference type="Gene3D" id="3.30.1120.170">
    <property type="match status" value="1"/>
</dbReference>
<feature type="binding site" evidence="10">
    <location>
        <position position="413"/>
    </location>
    <ligand>
        <name>substrate</name>
    </ligand>
</feature>
<feature type="transmembrane region" description="Helical" evidence="12">
    <location>
        <begin position="67"/>
        <end position="87"/>
    </location>
</feature>
<dbReference type="EMBL" id="JACXJA010000074">
    <property type="protein sequence ID" value="MBD2866857.1"/>
    <property type="molecule type" value="Genomic_DNA"/>
</dbReference>
<keyword evidence="6 12" id="KW-1133">Transmembrane helix</keyword>
<comment type="similarity">
    <text evidence="3 8">Belongs to the LTA synthase family.</text>
</comment>
<dbReference type="Gene3D" id="3.40.720.10">
    <property type="entry name" value="Alkaline Phosphatase, subunit A"/>
    <property type="match status" value="1"/>
</dbReference>
<evidence type="ECO:0000256" key="5">
    <source>
        <dbReference type="ARBA" id="ARBA00022692"/>
    </source>
</evidence>
<dbReference type="PANTHER" id="PTHR47371">
    <property type="entry name" value="LIPOTEICHOIC ACID SYNTHASE"/>
    <property type="match status" value="1"/>
</dbReference>
<feature type="transmembrane region" description="Helical" evidence="12">
    <location>
        <begin position="15"/>
        <end position="33"/>
    </location>
</feature>
<evidence type="ECO:0000256" key="12">
    <source>
        <dbReference type="SAM" id="Phobius"/>
    </source>
</evidence>
<evidence type="ECO:0000256" key="3">
    <source>
        <dbReference type="ARBA" id="ARBA00009983"/>
    </source>
</evidence>
<dbReference type="PANTHER" id="PTHR47371:SF3">
    <property type="entry name" value="PHOSPHOGLYCEROL TRANSFERASE I"/>
    <property type="match status" value="1"/>
</dbReference>
<evidence type="ECO:0000259" key="13">
    <source>
        <dbReference type="Pfam" id="PF00884"/>
    </source>
</evidence>
<evidence type="ECO:0000256" key="4">
    <source>
        <dbReference type="ARBA" id="ARBA00022475"/>
    </source>
</evidence>
<keyword evidence="4 8" id="KW-1003">Cell membrane</keyword>
<evidence type="ECO:0000313" key="14">
    <source>
        <dbReference type="EMBL" id="MBD2866857.1"/>
    </source>
</evidence>
<dbReference type="InterPro" id="IPR000917">
    <property type="entry name" value="Sulfatase_N"/>
</dbReference>
<feature type="binding site" evidence="11">
    <location>
        <position position="474"/>
    </location>
    <ligand>
        <name>Mn(2+)</name>
        <dbReference type="ChEBI" id="CHEBI:29035"/>
    </ligand>
</feature>
<evidence type="ECO:0000256" key="2">
    <source>
        <dbReference type="ARBA" id="ARBA00004936"/>
    </source>
</evidence>
<gene>
    <name evidence="14" type="ORF">IDH45_33300</name>
</gene>
<proteinExistence type="inferred from homology"/>
<evidence type="ECO:0000256" key="10">
    <source>
        <dbReference type="PIRSR" id="PIRSR005091-2"/>
    </source>
</evidence>
<keyword evidence="5 12" id="KW-0812">Transmembrane</keyword>
<dbReference type="SUPFAM" id="SSF53649">
    <property type="entry name" value="Alkaline phosphatase-like"/>
    <property type="match status" value="1"/>
</dbReference>
<evidence type="ECO:0000256" key="9">
    <source>
        <dbReference type="PIRSR" id="PIRSR005091-1"/>
    </source>
</evidence>
<evidence type="ECO:0000256" key="1">
    <source>
        <dbReference type="ARBA" id="ARBA00004651"/>
    </source>
</evidence>
<feature type="transmembrane region" description="Helical" evidence="12">
    <location>
        <begin position="149"/>
        <end position="170"/>
    </location>
</feature>
<evidence type="ECO:0000256" key="11">
    <source>
        <dbReference type="PIRSR" id="PIRSR005091-3"/>
    </source>
</evidence>